<proteinExistence type="predicted"/>
<feature type="region of interest" description="Disordered" evidence="1">
    <location>
        <begin position="1"/>
        <end position="20"/>
    </location>
</feature>
<dbReference type="Proteomes" id="UP000045706">
    <property type="component" value="Unassembled WGS sequence"/>
</dbReference>
<feature type="non-terminal residue" evidence="2">
    <location>
        <position position="1"/>
    </location>
</feature>
<sequence length="105" mass="11865">HDGARHRALVRGPRQARQRAHPVRLLRRGLDRHPVRQRALPHAHGRDAGRPLRGPLPVPAAQRLGQRRARQGEAAPRVVRDPAVVRSLAAALQQARGAPRRRRRY</sequence>
<name>A0A0G4N3Z6_VERLO</name>
<protein>
    <submittedName>
        <fullName evidence="2">Uncharacterized protein</fullName>
    </submittedName>
</protein>
<gene>
    <name evidence="2" type="ORF">BN1723_018812</name>
</gene>
<dbReference type="AlphaFoldDB" id="A0A0G4N3Z6"/>
<evidence type="ECO:0000313" key="3">
    <source>
        <dbReference type="Proteomes" id="UP000045706"/>
    </source>
</evidence>
<evidence type="ECO:0000313" key="2">
    <source>
        <dbReference type="EMBL" id="CRK41281.1"/>
    </source>
</evidence>
<organism evidence="2 3">
    <name type="scientific">Verticillium longisporum</name>
    <name type="common">Verticillium dahliae var. longisporum</name>
    <dbReference type="NCBI Taxonomy" id="100787"/>
    <lineage>
        <taxon>Eukaryota</taxon>
        <taxon>Fungi</taxon>
        <taxon>Dikarya</taxon>
        <taxon>Ascomycota</taxon>
        <taxon>Pezizomycotina</taxon>
        <taxon>Sordariomycetes</taxon>
        <taxon>Hypocreomycetidae</taxon>
        <taxon>Glomerellales</taxon>
        <taxon>Plectosphaerellaceae</taxon>
        <taxon>Verticillium</taxon>
    </lineage>
</organism>
<evidence type="ECO:0000256" key="1">
    <source>
        <dbReference type="SAM" id="MobiDB-lite"/>
    </source>
</evidence>
<dbReference type="EMBL" id="CVQI01032475">
    <property type="protein sequence ID" value="CRK41281.1"/>
    <property type="molecule type" value="Genomic_DNA"/>
</dbReference>
<accession>A0A0G4N3Z6</accession>
<feature type="region of interest" description="Disordered" evidence="1">
    <location>
        <begin position="31"/>
        <end position="58"/>
    </location>
</feature>
<reference evidence="3" key="1">
    <citation type="submission" date="2015-05" db="EMBL/GenBank/DDBJ databases">
        <authorList>
            <person name="Fogelqvist Johan"/>
        </authorList>
    </citation>
    <scope>NUCLEOTIDE SEQUENCE [LARGE SCALE GENOMIC DNA]</scope>
</reference>